<evidence type="ECO:0000259" key="2">
    <source>
        <dbReference type="Pfam" id="PF13739"/>
    </source>
</evidence>
<dbReference type="EMBL" id="BJYL01000058">
    <property type="protein sequence ID" value="GEN85081.1"/>
    <property type="molecule type" value="Genomic_DNA"/>
</dbReference>
<dbReference type="Proteomes" id="UP000321901">
    <property type="component" value="Unassembled WGS sequence"/>
</dbReference>
<dbReference type="Pfam" id="PF13739">
    <property type="entry name" value="PdaC"/>
    <property type="match status" value="1"/>
</dbReference>
<gene>
    <name evidence="3" type="ORF">SLU01_33930</name>
</gene>
<feature type="domain" description="Deacetylase PdaC" evidence="2">
    <location>
        <begin position="19"/>
        <end position="95"/>
    </location>
</feature>
<evidence type="ECO:0000259" key="1">
    <source>
        <dbReference type="Pfam" id="PF11738"/>
    </source>
</evidence>
<dbReference type="Gene3D" id="3.90.640.20">
    <property type="entry name" value="Heat-shock cognate protein, ATPase"/>
    <property type="match status" value="1"/>
</dbReference>
<dbReference type="InterPro" id="IPR037126">
    <property type="entry name" value="PdaC/RsiV-like_sf"/>
</dbReference>
<organism evidence="3 4">
    <name type="scientific">Sporosarcina luteola</name>
    <dbReference type="NCBI Taxonomy" id="582850"/>
    <lineage>
        <taxon>Bacteria</taxon>
        <taxon>Bacillati</taxon>
        <taxon>Bacillota</taxon>
        <taxon>Bacilli</taxon>
        <taxon>Bacillales</taxon>
        <taxon>Caryophanaceae</taxon>
        <taxon>Sporosarcina</taxon>
    </lineage>
</organism>
<keyword evidence="4" id="KW-1185">Reference proteome</keyword>
<dbReference type="Pfam" id="PF11738">
    <property type="entry name" value="DUF3298"/>
    <property type="match status" value="1"/>
</dbReference>
<dbReference type="InterPro" id="IPR021729">
    <property type="entry name" value="DUF3298"/>
</dbReference>
<evidence type="ECO:0008006" key="5">
    <source>
        <dbReference type="Google" id="ProtNLM"/>
    </source>
</evidence>
<dbReference type="InterPro" id="IPR025303">
    <property type="entry name" value="PdaC"/>
</dbReference>
<evidence type="ECO:0000313" key="3">
    <source>
        <dbReference type="EMBL" id="GEN85081.1"/>
    </source>
</evidence>
<evidence type="ECO:0000313" key="4">
    <source>
        <dbReference type="Proteomes" id="UP000321901"/>
    </source>
</evidence>
<name>A0A511ZCB3_9BACL</name>
<dbReference type="AlphaFoldDB" id="A0A511ZCB3"/>
<dbReference type="Gene3D" id="3.30.565.40">
    <property type="entry name" value="Fervidobacterium nodosum Rt17-B1 like"/>
    <property type="match status" value="1"/>
</dbReference>
<reference evidence="3 4" key="1">
    <citation type="submission" date="2019-07" db="EMBL/GenBank/DDBJ databases">
        <title>Whole genome shotgun sequence of Sporosarcina luteola NBRC 105378.</title>
        <authorList>
            <person name="Hosoyama A."/>
            <person name="Uohara A."/>
            <person name="Ohji S."/>
            <person name="Ichikawa N."/>
        </authorList>
    </citation>
    <scope>NUCLEOTIDE SEQUENCE [LARGE SCALE GENOMIC DNA]</scope>
    <source>
        <strain evidence="3 4">NBRC 105378</strain>
    </source>
</reference>
<protein>
    <recommendedName>
        <fullName evidence="5">DUF3298 domain-containing protein</fullName>
    </recommendedName>
</protein>
<sequence>MVDLPVMIQTKRLPHPSSNVTVYYPVVTEMKDATIQRNINHTIINALNELLIEQNFYAEELVELIANFEIKTNERGVLSLTLIVYSFTGGAHGMTVVKALTFDTKTGKQYELEELFKPNSDYVKKISDIIREDIKKWNVDLLDPPFKTIQKNQDFYIADTSIVIFFQLYEITPYYWGLPYFPIPLLDLKDIIKPDTPLDRMMAFT</sequence>
<proteinExistence type="predicted"/>
<accession>A0A511ZCB3</accession>
<comment type="caution">
    <text evidence="3">The sequence shown here is derived from an EMBL/GenBank/DDBJ whole genome shotgun (WGS) entry which is preliminary data.</text>
</comment>
<feature type="domain" description="DUF3298" evidence="1">
    <location>
        <begin position="114"/>
        <end position="184"/>
    </location>
</feature>